<evidence type="ECO:0000313" key="2">
    <source>
        <dbReference type="Proteomes" id="UP000000752"/>
    </source>
</evidence>
<sequence length="129" mass="13307">METWTIPGNLPISTAPVMVTLFLTSSTLIPKSFAALLNPLSAASLIVGPEPIIWSGATGSTSIPNFFANLSTFSHSSFLQGLARGGRSSSGGKRIGPSRFKPFITSTVTVVSAVTSVVWPATSPSPSIA</sequence>
<dbReference type="Proteomes" id="UP000000752">
    <property type="component" value="Chromosome"/>
</dbReference>
<proteinExistence type="predicted"/>
<gene>
    <name evidence="1" type="ordered locus">PH1042</name>
</gene>
<reference evidence="1 2" key="1">
    <citation type="journal article" date="1998" name="DNA Res.">
        <title>Complete sequence and gene organization of the genome of a hyper-thermophilic archaebacterium, Pyrococcus horikoshii OT3.</title>
        <authorList>
            <person name="Kawarabayasi Y."/>
            <person name="Sawada M."/>
            <person name="Horikawa H."/>
            <person name="Haikawa Y."/>
            <person name="Hino Y."/>
            <person name="Yamamoto S."/>
            <person name="Sekine M."/>
            <person name="Baba S."/>
            <person name="Kosugi H."/>
            <person name="Hosoyama A."/>
            <person name="Nagai Y."/>
            <person name="Sakai M."/>
            <person name="Ogura K."/>
            <person name="Otuka R."/>
            <person name="Nakazawa H."/>
            <person name="Takamiya M."/>
            <person name="Ohfuku Y."/>
            <person name="Funahashi T."/>
            <person name="Tanaka T."/>
            <person name="Kudoh Y."/>
            <person name="Yamazaki J."/>
            <person name="Kushida N."/>
            <person name="Oguchi A."/>
            <person name="Aoki K."/>
            <person name="Nakamura Y."/>
            <person name="Robb T.F."/>
            <person name="Horikoshi K."/>
            <person name="Masuchi Y."/>
            <person name="Shizuya H."/>
            <person name="Kikuchi H."/>
        </authorList>
    </citation>
    <scope>NUCLEOTIDE SEQUENCE [LARGE SCALE GENOMIC DNA]</scope>
    <source>
        <strain evidence="2">ATCC 700860 / DSM 12428 / JCM 9974 / NBRC 100139 / OT-3</strain>
    </source>
</reference>
<organism evidence="1 2">
    <name type="scientific">Pyrococcus horikoshii (strain ATCC 700860 / DSM 12428 / JCM 9974 / NBRC 100139 / OT-3)</name>
    <dbReference type="NCBI Taxonomy" id="70601"/>
    <lineage>
        <taxon>Archaea</taxon>
        <taxon>Methanobacteriati</taxon>
        <taxon>Methanobacteriota</taxon>
        <taxon>Thermococci</taxon>
        <taxon>Thermococcales</taxon>
        <taxon>Thermococcaceae</taxon>
        <taxon>Pyrococcus</taxon>
    </lineage>
</organism>
<dbReference type="EMBL" id="BA000001">
    <property type="protein sequence ID" value="BAA30140.1"/>
    <property type="molecule type" value="Genomic_DNA"/>
</dbReference>
<dbReference type="EnsemblBacteria" id="BAA30140">
    <property type="protein sequence ID" value="BAA30140"/>
    <property type="gene ID" value="BAA30140"/>
</dbReference>
<accession>O58756</accession>
<dbReference type="PIR" id="F71097">
    <property type="entry name" value="F71097"/>
</dbReference>
<dbReference type="AlphaFoldDB" id="O58756"/>
<keyword evidence="2" id="KW-1185">Reference proteome</keyword>
<evidence type="ECO:0000313" key="1">
    <source>
        <dbReference type="EMBL" id="BAA30140.1"/>
    </source>
</evidence>
<dbReference type="KEGG" id="pho:PH1042"/>
<name>O58756_PYRHO</name>
<protein>
    <submittedName>
        <fullName evidence="1">Uncharacterized protein</fullName>
    </submittedName>
</protein>